<organism evidence="5 6">
    <name type="scientific">Phytophthora cactorum</name>
    <dbReference type="NCBI Taxonomy" id="29920"/>
    <lineage>
        <taxon>Eukaryota</taxon>
        <taxon>Sar</taxon>
        <taxon>Stramenopiles</taxon>
        <taxon>Oomycota</taxon>
        <taxon>Peronosporomycetes</taxon>
        <taxon>Peronosporales</taxon>
        <taxon>Peronosporaceae</taxon>
        <taxon>Phytophthora</taxon>
    </lineage>
</organism>
<dbReference type="InterPro" id="IPR045379">
    <property type="entry name" value="Crinkler_N"/>
</dbReference>
<gene>
    <name evidence="5" type="ORF">PC118_g25980</name>
</gene>
<name>A0A8T1DCD5_9STRA</name>
<dbReference type="GO" id="GO:0043657">
    <property type="term" value="C:host cell"/>
    <property type="evidence" value="ECO:0007669"/>
    <property type="project" value="UniProtKB-SubCell"/>
</dbReference>
<proteinExistence type="predicted"/>
<evidence type="ECO:0000313" key="5">
    <source>
        <dbReference type="EMBL" id="KAG2939347.1"/>
    </source>
</evidence>
<dbReference type="Pfam" id="PF20147">
    <property type="entry name" value="Crinkler"/>
    <property type="match status" value="1"/>
</dbReference>
<dbReference type="AlphaFoldDB" id="A0A8T1DCD5"/>
<comment type="caution">
    <text evidence="5">The sequence shown here is derived from an EMBL/GenBank/DDBJ whole genome shotgun (WGS) entry which is preliminary data.</text>
</comment>
<evidence type="ECO:0000259" key="4">
    <source>
        <dbReference type="Pfam" id="PF20147"/>
    </source>
</evidence>
<keyword evidence="3" id="KW-0964">Secreted</keyword>
<evidence type="ECO:0000256" key="2">
    <source>
        <dbReference type="ARBA" id="ARBA00004613"/>
    </source>
</evidence>
<dbReference type="Proteomes" id="UP000697107">
    <property type="component" value="Unassembled WGS sequence"/>
</dbReference>
<accession>A0A8T1DCD5</accession>
<feature type="domain" description="Crinkler effector protein N-terminal" evidence="4">
    <location>
        <begin position="2"/>
        <end position="86"/>
    </location>
</feature>
<evidence type="ECO:0000256" key="3">
    <source>
        <dbReference type="ARBA" id="ARBA00022525"/>
    </source>
</evidence>
<dbReference type="EMBL" id="RCML01005509">
    <property type="protein sequence ID" value="KAG2939347.1"/>
    <property type="molecule type" value="Genomic_DNA"/>
</dbReference>
<dbReference type="GO" id="GO:0005576">
    <property type="term" value="C:extracellular region"/>
    <property type="evidence" value="ECO:0007669"/>
    <property type="project" value="UniProtKB-SubCell"/>
</dbReference>
<comment type="subcellular location">
    <subcellularLocation>
        <location evidence="1">Host cell</location>
    </subcellularLocation>
    <subcellularLocation>
        <location evidence="2">Secreted</location>
    </subcellularLocation>
</comment>
<reference evidence="5" key="1">
    <citation type="submission" date="2018-10" db="EMBL/GenBank/DDBJ databases">
        <title>Effector identification in a new, highly contiguous assembly of the strawberry crown rot pathogen Phytophthora cactorum.</title>
        <authorList>
            <person name="Armitage A.D."/>
            <person name="Nellist C.F."/>
            <person name="Bates H."/>
            <person name="Vickerstaff R.J."/>
            <person name="Harrison R.J."/>
        </authorList>
    </citation>
    <scope>NUCLEOTIDE SEQUENCE</scope>
    <source>
        <strain evidence="5">P415</strain>
    </source>
</reference>
<protein>
    <recommendedName>
        <fullName evidence="4">Crinkler effector protein N-terminal domain-containing protein</fullName>
    </recommendedName>
</protein>
<sequence length="98" mass="10446">MVTLHCAAVGVAGSTFPVDIDETLSVGHLKDAIKEKNSNTVTCDAKDLQLFLAKKANGAWLDGAGVAAVTVDKASGAPVMLDELKNRHDFVRTKFTCW</sequence>
<evidence type="ECO:0000256" key="1">
    <source>
        <dbReference type="ARBA" id="ARBA00004340"/>
    </source>
</evidence>
<evidence type="ECO:0000313" key="6">
    <source>
        <dbReference type="Proteomes" id="UP000697107"/>
    </source>
</evidence>